<evidence type="ECO:0000313" key="1">
    <source>
        <dbReference type="EMBL" id="AKH47943.1"/>
    </source>
</evidence>
<name>A0A0F7L8Q5_9VIRU</name>
<dbReference type="EMBL" id="KR029600">
    <property type="protein sequence ID" value="AKH47943.1"/>
    <property type="molecule type" value="Genomic_DNA"/>
</dbReference>
<proteinExistence type="predicted"/>
<protein>
    <submittedName>
        <fullName evidence="1">Uncharacterized protein</fullName>
    </submittedName>
</protein>
<accession>A0A0F7L8Q5</accession>
<sequence length="52" mass="5517">MSLKTSKSTRSLIPNVGVFVRVSCVNESLGLTPPINIPPSVANTYSVDRSAL</sequence>
<organism evidence="1">
    <name type="scientific">uncultured marine virus</name>
    <dbReference type="NCBI Taxonomy" id="186617"/>
    <lineage>
        <taxon>Viruses</taxon>
        <taxon>environmental samples</taxon>
    </lineage>
</organism>
<reference evidence="1" key="2">
    <citation type="submission" date="2015-03" db="EMBL/GenBank/DDBJ databases">
        <authorList>
            <person name="Chow C.-E.T."/>
            <person name="Winget D.M."/>
            <person name="White R.A.III."/>
            <person name="Hallam S.J."/>
            <person name="Suttle C.A."/>
        </authorList>
    </citation>
    <scope>NUCLEOTIDE SEQUENCE</scope>
    <source>
        <strain evidence="1">Oxic1_5</strain>
    </source>
</reference>
<reference evidence="1" key="1">
    <citation type="journal article" date="2015" name="Front. Microbiol.">
        <title>Combining genomic sequencing methods to explore viral diversity and reveal potential virus-host interactions.</title>
        <authorList>
            <person name="Chow C.E."/>
            <person name="Winget D.M."/>
            <person name="White R.A.III."/>
            <person name="Hallam S.J."/>
            <person name="Suttle C.A."/>
        </authorList>
    </citation>
    <scope>NUCLEOTIDE SEQUENCE</scope>
    <source>
        <strain evidence="1">Oxic1_5</strain>
    </source>
</reference>